<comment type="caution">
    <text evidence="1">The sequence shown here is derived from an EMBL/GenBank/DDBJ whole genome shotgun (WGS) entry which is preliminary data.</text>
</comment>
<protein>
    <submittedName>
        <fullName evidence="1">Uncharacterized protein</fullName>
    </submittedName>
</protein>
<accession>A0AAQ4E2D8</accession>
<evidence type="ECO:0000313" key="2">
    <source>
        <dbReference type="Proteomes" id="UP001321473"/>
    </source>
</evidence>
<sequence>MTDPRPSTLPRYEFPAQGGKAVALLCALAPAALAGSFDMSGAAAMGGLGVPVGSGGTPAVAITAPVAQVRFEARPELKVKLVPKPVIGYVAEPVASVQHGFKPVLTIAAGVPVSLVDGSIGGGFASSMNFFYGASNSLDKW</sequence>
<dbReference type="EMBL" id="JARKHS020023327">
    <property type="protein sequence ID" value="KAK8768878.1"/>
    <property type="molecule type" value="Genomic_DNA"/>
</dbReference>
<keyword evidence="2" id="KW-1185">Reference proteome</keyword>
<proteinExistence type="predicted"/>
<name>A0AAQ4E2D8_AMBAM</name>
<dbReference type="Proteomes" id="UP001321473">
    <property type="component" value="Unassembled WGS sequence"/>
</dbReference>
<evidence type="ECO:0000313" key="1">
    <source>
        <dbReference type="EMBL" id="KAK8768878.1"/>
    </source>
</evidence>
<gene>
    <name evidence="1" type="ORF">V5799_014657</name>
</gene>
<dbReference type="AlphaFoldDB" id="A0AAQ4E2D8"/>
<organism evidence="1 2">
    <name type="scientific">Amblyomma americanum</name>
    <name type="common">Lone star tick</name>
    <dbReference type="NCBI Taxonomy" id="6943"/>
    <lineage>
        <taxon>Eukaryota</taxon>
        <taxon>Metazoa</taxon>
        <taxon>Ecdysozoa</taxon>
        <taxon>Arthropoda</taxon>
        <taxon>Chelicerata</taxon>
        <taxon>Arachnida</taxon>
        <taxon>Acari</taxon>
        <taxon>Parasitiformes</taxon>
        <taxon>Ixodida</taxon>
        <taxon>Ixodoidea</taxon>
        <taxon>Ixodidae</taxon>
        <taxon>Amblyomminae</taxon>
        <taxon>Amblyomma</taxon>
    </lineage>
</organism>
<reference evidence="1 2" key="1">
    <citation type="journal article" date="2023" name="Arcadia Sci">
        <title>De novo assembly of a long-read Amblyomma americanum tick genome.</title>
        <authorList>
            <person name="Chou S."/>
            <person name="Poskanzer K.E."/>
            <person name="Rollins M."/>
            <person name="Thuy-Boun P.S."/>
        </authorList>
    </citation>
    <scope>NUCLEOTIDE SEQUENCE [LARGE SCALE GENOMIC DNA]</scope>
    <source>
        <strain evidence="1">F_SG_1</strain>
        <tissue evidence="1">Salivary glands</tissue>
    </source>
</reference>